<dbReference type="AlphaFoldDB" id="A0AAW0XS72"/>
<feature type="region of interest" description="Disordered" evidence="1">
    <location>
        <begin position="336"/>
        <end position="359"/>
    </location>
</feature>
<evidence type="ECO:0000313" key="3">
    <source>
        <dbReference type="Proteomes" id="UP001445076"/>
    </source>
</evidence>
<reference evidence="2 3" key="1">
    <citation type="journal article" date="2024" name="BMC Genomics">
        <title>Genome assembly of redclaw crayfish (Cherax quadricarinatus) provides insights into its immune adaptation and hypoxia tolerance.</title>
        <authorList>
            <person name="Liu Z."/>
            <person name="Zheng J."/>
            <person name="Li H."/>
            <person name="Fang K."/>
            <person name="Wang S."/>
            <person name="He J."/>
            <person name="Zhou D."/>
            <person name="Weng S."/>
            <person name="Chi M."/>
            <person name="Gu Z."/>
            <person name="He J."/>
            <person name="Li F."/>
            <person name="Wang M."/>
        </authorList>
    </citation>
    <scope>NUCLEOTIDE SEQUENCE [LARGE SCALE GENOMIC DNA]</scope>
    <source>
        <strain evidence="2">ZL_2023a</strain>
    </source>
</reference>
<dbReference type="Proteomes" id="UP001445076">
    <property type="component" value="Unassembled WGS sequence"/>
</dbReference>
<gene>
    <name evidence="2" type="ORF">OTU49_016796</name>
</gene>
<feature type="region of interest" description="Disordered" evidence="1">
    <location>
        <begin position="74"/>
        <end position="183"/>
    </location>
</feature>
<feature type="region of interest" description="Disordered" evidence="1">
    <location>
        <begin position="375"/>
        <end position="476"/>
    </location>
</feature>
<evidence type="ECO:0000256" key="1">
    <source>
        <dbReference type="SAM" id="MobiDB-lite"/>
    </source>
</evidence>
<feature type="compositionally biased region" description="Basic residues" evidence="1">
    <location>
        <begin position="417"/>
        <end position="431"/>
    </location>
</feature>
<comment type="caution">
    <text evidence="2">The sequence shown here is derived from an EMBL/GenBank/DDBJ whole genome shotgun (WGS) entry which is preliminary data.</text>
</comment>
<name>A0AAW0XS72_CHEQU</name>
<dbReference type="EMBL" id="JARKIK010000015">
    <property type="protein sequence ID" value="KAK8747401.1"/>
    <property type="molecule type" value="Genomic_DNA"/>
</dbReference>
<sequence>MEVLTLAGSRAPHQDVPMDLTTGSRPKLVLHHSWPRLRKDPKCALEPSTKLTTHAMLSASPATASRYIPIPKKRHCQARASPPSPPDSPFPKSQSPWISSYSPPTSTVWDTSNTYSPEVARKKARIESPQPSDLAYESNFRPPSAEEKNDATTNSSSSSSGGVSSDKRRELGAGPASGNGDRVEAGEVLSQSVMRPRQSQCSPLVESSLLGSSTRIAVSERDGVPGSHLLTALLHLQTSTISQGMLPPAALKDTEALLAAVHQSQMLYYTYCSQLIQNLQAKQLEQHHHHLQAKQLEQNLQAKQLEQHLQAKQLEQHQMHQHTRLDYETELETYTRLEDNKSDNYEDETEEDLNVTEEDRLTGLASILRARLNSQETPQPTPDPQSSSAGSPSLTLPSSTTGGEDFDLSPTESSAGARKRAPRALTGKHVRPGTGASASTLLTLRQKLQERQKYREVYGEDPPQPSKSSKTRSRKR</sequence>
<feature type="compositionally biased region" description="Basic and acidic residues" evidence="1">
    <location>
        <begin position="447"/>
        <end position="458"/>
    </location>
</feature>
<feature type="region of interest" description="Disordered" evidence="1">
    <location>
        <begin position="1"/>
        <end position="23"/>
    </location>
</feature>
<feature type="compositionally biased region" description="Polar residues" evidence="1">
    <location>
        <begin position="97"/>
        <end position="116"/>
    </location>
</feature>
<keyword evidence="3" id="KW-1185">Reference proteome</keyword>
<organism evidence="2 3">
    <name type="scientific">Cherax quadricarinatus</name>
    <name type="common">Australian red claw crayfish</name>
    <dbReference type="NCBI Taxonomy" id="27406"/>
    <lineage>
        <taxon>Eukaryota</taxon>
        <taxon>Metazoa</taxon>
        <taxon>Ecdysozoa</taxon>
        <taxon>Arthropoda</taxon>
        <taxon>Crustacea</taxon>
        <taxon>Multicrustacea</taxon>
        <taxon>Malacostraca</taxon>
        <taxon>Eumalacostraca</taxon>
        <taxon>Eucarida</taxon>
        <taxon>Decapoda</taxon>
        <taxon>Pleocyemata</taxon>
        <taxon>Astacidea</taxon>
        <taxon>Parastacoidea</taxon>
        <taxon>Parastacidae</taxon>
        <taxon>Cherax</taxon>
    </lineage>
</organism>
<feature type="compositionally biased region" description="Low complexity" evidence="1">
    <location>
        <begin position="375"/>
        <end position="403"/>
    </location>
</feature>
<protein>
    <submittedName>
        <fullName evidence="2">Uncharacterized protein</fullName>
    </submittedName>
</protein>
<proteinExistence type="predicted"/>
<feature type="compositionally biased region" description="Acidic residues" evidence="1">
    <location>
        <begin position="345"/>
        <end position="356"/>
    </location>
</feature>
<evidence type="ECO:0000313" key="2">
    <source>
        <dbReference type="EMBL" id="KAK8747401.1"/>
    </source>
</evidence>
<accession>A0AAW0XS72</accession>
<feature type="compositionally biased region" description="Low complexity" evidence="1">
    <location>
        <begin position="155"/>
        <end position="164"/>
    </location>
</feature>